<reference evidence="1 2" key="2">
    <citation type="journal article" date="2010" name="J. Bacteriol.">
        <title>Complete genome sequence of the photosynthetic purple nonsulfur bacterium Rhodobacter capsulatus SB 1003.</title>
        <authorList>
            <person name="Strnad H."/>
            <person name="Lapidus A."/>
            <person name="Paces J."/>
            <person name="Ulbrich P."/>
            <person name="Vlcek C."/>
            <person name="Paces V."/>
            <person name="Haselkorn R."/>
        </authorList>
    </citation>
    <scope>NUCLEOTIDE SEQUENCE [LARGE SCALE GENOMIC DNA]</scope>
    <source>
        <strain evidence="2">ATCC BAA-309 / NBRC 16581 / SB1003</strain>
    </source>
</reference>
<dbReference type="KEGG" id="rcp:RCAP_rcc01269"/>
<sequence length="103" mass="11719">MQDTDDLDLEPVTFLVEAEIAARRAFDARVAREPGFSALARKRVSRYLDNPIWRGLVELHINGATSFEHGLMLRGAGLVRPARFFVRRGSEVRILSLRQISRI</sequence>
<organism evidence="1 2">
    <name type="scientific">Rhodobacter capsulatus (strain ATCC BAA-309 / NBRC 16581 / SB1003)</name>
    <dbReference type="NCBI Taxonomy" id="272942"/>
    <lineage>
        <taxon>Bacteria</taxon>
        <taxon>Pseudomonadati</taxon>
        <taxon>Pseudomonadota</taxon>
        <taxon>Alphaproteobacteria</taxon>
        <taxon>Rhodobacterales</taxon>
        <taxon>Rhodobacter group</taxon>
        <taxon>Rhodobacter</taxon>
    </lineage>
</organism>
<gene>
    <name evidence="1" type="ordered locus">RCAP_rcc01269</name>
</gene>
<dbReference type="EMBL" id="CP001312">
    <property type="protein sequence ID" value="ADE85024.1"/>
    <property type="molecule type" value="Genomic_DNA"/>
</dbReference>
<dbReference type="eggNOG" id="ENOG50348W6">
    <property type="taxonomic scope" value="Bacteria"/>
</dbReference>
<reference key="1">
    <citation type="submission" date="2008-12" db="EMBL/GenBank/DDBJ databases">
        <title>Complete genome sequence of Rhodobacter capsulatus SB1003.</title>
        <authorList>
            <person name="Strnad H."/>
            <person name="Lapidus A."/>
            <person name="Vlcek C."/>
            <person name="Ulbrich P."/>
            <person name="Paces J."/>
            <person name="Maltsev N."/>
            <person name="Kumar V."/>
            <person name="Kogan Y."/>
            <person name="Milgram A."/>
            <person name="Rebrekov D."/>
            <person name="Mazur M."/>
            <person name="Cox R."/>
            <person name="Kyrpides N."/>
            <person name="Kolar M."/>
            <person name="Sachova J."/>
            <person name="Ridl J."/>
            <person name="Ivanova N."/>
            <person name="Kapatral V."/>
            <person name="Los T."/>
            <person name="Lykidis A."/>
            <person name="Mikhailova N."/>
            <person name="Reznik G."/>
            <person name="Vasieva O."/>
            <person name="Fonstein M."/>
            <person name="Paces V."/>
            <person name="Haselkorn R."/>
        </authorList>
    </citation>
    <scope>NUCLEOTIDE SEQUENCE</scope>
    <source>
        <strain>SB1003</strain>
    </source>
</reference>
<protein>
    <submittedName>
        <fullName evidence="1">Conserved domain protein</fullName>
    </submittedName>
</protein>
<accession>D5ASD3</accession>
<keyword evidence="2" id="KW-1185">Reference proteome</keyword>
<dbReference type="GeneID" id="31490176"/>
<dbReference type="AlphaFoldDB" id="D5ASD3"/>
<evidence type="ECO:0000313" key="1">
    <source>
        <dbReference type="EMBL" id="ADE85024.1"/>
    </source>
</evidence>
<dbReference type="RefSeq" id="WP_013067003.1">
    <property type="nucleotide sequence ID" value="NC_014034.1"/>
</dbReference>
<name>D5ASD3_RHOCB</name>
<dbReference type="Proteomes" id="UP000002361">
    <property type="component" value="Chromosome"/>
</dbReference>
<dbReference type="OrthoDB" id="7686389at2"/>
<proteinExistence type="predicted"/>
<dbReference type="HOGENOM" id="CLU_2261606_0_0_5"/>
<evidence type="ECO:0000313" key="2">
    <source>
        <dbReference type="Proteomes" id="UP000002361"/>
    </source>
</evidence>